<evidence type="ECO:0000313" key="4">
    <source>
        <dbReference type="Proteomes" id="UP001516023"/>
    </source>
</evidence>
<dbReference type="EMBL" id="JABMIG020000496">
    <property type="protein sequence ID" value="KAL3776356.1"/>
    <property type="molecule type" value="Genomic_DNA"/>
</dbReference>
<sequence length="182" mass="20678">MLPRRFLIRCTHHCQQTSIHNSTTINKPTQSPLLLITRSKRTASSSNQTEKRAAISRAISNNNNNNHNTNQPSASASANTPIADNIFGMRPIDYTILPPIHRSPPPPPPRPGMKKYIFPLSVVFTAGVVGYFYVNNQNDNLEFWRAMQEGRATLDFVAEEEDEDEEEEEDRDVMMLLNERVL</sequence>
<keyword evidence="2" id="KW-0472">Membrane</keyword>
<feature type="transmembrane region" description="Helical" evidence="2">
    <location>
        <begin position="116"/>
        <end position="134"/>
    </location>
</feature>
<evidence type="ECO:0000256" key="2">
    <source>
        <dbReference type="SAM" id="Phobius"/>
    </source>
</evidence>
<keyword evidence="2" id="KW-1133">Transmembrane helix</keyword>
<reference evidence="3 4" key="1">
    <citation type="journal article" date="2020" name="G3 (Bethesda)">
        <title>Improved Reference Genome for Cyclotella cryptica CCMP332, a Model for Cell Wall Morphogenesis, Salinity Adaptation, and Lipid Production in Diatoms (Bacillariophyta).</title>
        <authorList>
            <person name="Roberts W.R."/>
            <person name="Downey K.M."/>
            <person name="Ruck E.C."/>
            <person name="Traller J.C."/>
            <person name="Alverson A.J."/>
        </authorList>
    </citation>
    <scope>NUCLEOTIDE SEQUENCE [LARGE SCALE GENOMIC DNA]</scope>
    <source>
        <strain evidence="3 4">CCMP332</strain>
    </source>
</reference>
<proteinExistence type="predicted"/>
<evidence type="ECO:0000313" key="3">
    <source>
        <dbReference type="EMBL" id="KAL3776356.1"/>
    </source>
</evidence>
<name>A0ABD3NKE5_9STRA</name>
<organism evidence="3 4">
    <name type="scientific">Cyclotella cryptica</name>
    <dbReference type="NCBI Taxonomy" id="29204"/>
    <lineage>
        <taxon>Eukaryota</taxon>
        <taxon>Sar</taxon>
        <taxon>Stramenopiles</taxon>
        <taxon>Ochrophyta</taxon>
        <taxon>Bacillariophyta</taxon>
        <taxon>Coscinodiscophyceae</taxon>
        <taxon>Thalassiosirophycidae</taxon>
        <taxon>Stephanodiscales</taxon>
        <taxon>Stephanodiscaceae</taxon>
        <taxon>Cyclotella</taxon>
    </lineage>
</organism>
<gene>
    <name evidence="3" type="ORF">HJC23_010624</name>
</gene>
<evidence type="ECO:0000256" key="1">
    <source>
        <dbReference type="SAM" id="MobiDB-lite"/>
    </source>
</evidence>
<keyword evidence="2" id="KW-0812">Transmembrane</keyword>
<feature type="compositionally biased region" description="Low complexity" evidence="1">
    <location>
        <begin position="61"/>
        <end position="70"/>
    </location>
</feature>
<dbReference type="Proteomes" id="UP001516023">
    <property type="component" value="Unassembled WGS sequence"/>
</dbReference>
<feature type="region of interest" description="Disordered" evidence="1">
    <location>
        <begin position="60"/>
        <end position="80"/>
    </location>
</feature>
<comment type="caution">
    <text evidence="3">The sequence shown here is derived from an EMBL/GenBank/DDBJ whole genome shotgun (WGS) entry which is preliminary data.</text>
</comment>
<feature type="compositionally biased region" description="Polar residues" evidence="1">
    <location>
        <begin position="71"/>
        <end position="80"/>
    </location>
</feature>
<protein>
    <recommendedName>
        <fullName evidence="5">Transmembrane protein</fullName>
    </recommendedName>
</protein>
<evidence type="ECO:0008006" key="5">
    <source>
        <dbReference type="Google" id="ProtNLM"/>
    </source>
</evidence>
<keyword evidence="4" id="KW-1185">Reference proteome</keyword>
<dbReference type="AlphaFoldDB" id="A0ABD3NKE5"/>
<accession>A0ABD3NKE5</accession>